<keyword evidence="6 9" id="KW-0482">Metalloprotease</keyword>
<evidence type="ECO:0000256" key="9">
    <source>
        <dbReference type="PROSITE-ProRule" id="PRU01211"/>
    </source>
</evidence>
<dbReference type="Gene3D" id="3.40.390.10">
    <property type="entry name" value="Collagenase (Catalytic Domain)"/>
    <property type="match status" value="1"/>
</dbReference>
<proteinExistence type="predicted"/>
<dbReference type="SMART" id="SM00235">
    <property type="entry name" value="ZnMc"/>
    <property type="match status" value="1"/>
</dbReference>
<dbReference type="Gene3D" id="2.60.120.290">
    <property type="entry name" value="Spermadhesin, CUB domain"/>
    <property type="match status" value="1"/>
</dbReference>
<feature type="chain" id="PRO_5034275902" description="Metalloendopeptidase" evidence="10">
    <location>
        <begin position="17"/>
        <end position="466"/>
    </location>
</feature>
<dbReference type="InterPro" id="IPR034035">
    <property type="entry name" value="Astacin-like_dom"/>
</dbReference>
<evidence type="ECO:0000259" key="11">
    <source>
        <dbReference type="PROSITE" id="PS01180"/>
    </source>
</evidence>
<name>A0A8B7NCT8_HYAAZ</name>
<feature type="signal peptide" evidence="10">
    <location>
        <begin position="1"/>
        <end position="16"/>
    </location>
</feature>
<evidence type="ECO:0000259" key="12">
    <source>
        <dbReference type="PROSITE" id="PS51864"/>
    </source>
</evidence>
<evidence type="ECO:0000256" key="8">
    <source>
        <dbReference type="PROSITE-ProRule" id="PRU00059"/>
    </source>
</evidence>
<feature type="binding site" evidence="9">
    <location>
        <position position="189"/>
    </location>
    <ligand>
        <name>Zn(2+)</name>
        <dbReference type="ChEBI" id="CHEBI:29105"/>
        <note>catalytic</note>
    </ligand>
</feature>
<feature type="binding site" evidence="9">
    <location>
        <position position="195"/>
    </location>
    <ligand>
        <name>Zn(2+)</name>
        <dbReference type="ChEBI" id="CHEBI:29105"/>
        <note>catalytic</note>
    </ligand>
</feature>
<dbReference type="OrthoDB" id="6369615at2759"/>
<dbReference type="PANTHER" id="PTHR10127">
    <property type="entry name" value="DISCOIDIN, CUB, EGF, LAMININ , AND ZINC METALLOPROTEASE DOMAIN CONTAINING"/>
    <property type="match status" value="1"/>
</dbReference>
<feature type="domain" description="CUB" evidence="11">
    <location>
        <begin position="338"/>
        <end position="458"/>
    </location>
</feature>
<dbReference type="EC" id="3.4.24.-" evidence="10"/>
<keyword evidence="1" id="KW-0245">EGF-like domain</keyword>
<dbReference type="PROSITE" id="PS01180">
    <property type="entry name" value="CUB"/>
    <property type="match status" value="1"/>
</dbReference>
<evidence type="ECO:0000256" key="7">
    <source>
        <dbReference type="ARBA" id="ARBA00023157"/>
    </source>
</evidence>
<dbReference type="Pfam" id="PF01400">
    <property type="entry name" value="Astacin"/>
    <property type="match status" value="1"/>
</dbReference>
<keyword evidence="4 9" id="KW-0378">Hydrolase</keyword>
<keyword evidence="10" id="KW-0732">Signal</keyword>
<dbReference type="CDD" id="cd00041">
    <property type="entry name" value="CUB"/>
    <property type="match status" value="1"/>
</dbReference>
<dbReference type="OMA" id="IHINWEN"/>
<accession>A0A8B7NCT8</accession>
<dbReference type="Proteomes" id="UP000694843">
    <property type="component" value="Unplaced"/>
</dbReference>
<dbReference type="InterPro" id="IPR000859">
    <property type="entry name" value="CUB_dom"/>
</dbReference>
<dbReference type="PROSITE" id="PS00022">
    <property type="entry name" value="EGF_1"/>
    <property type="match status" value="1"/>
</dbReference>
<dbReference type="SUPFAM" id="SSF55486">
    <property type="entry name" value="Metalloproteases ('zincins'), catalytic domain"/>
    <property type="match status" value="1"/>
</dbReference>
<dbReference type="SUPFAM" id="SSF49854">
    <property type="entry name" value="Spermadhesin, CUB domain"/>
    <property type="match status" value="1"/>
</dbReference>
<comment type="caution">
    <text evidence="8">Lacks conserved residue(s) required for the propagation of feature annotation.</text>
</comment>
<evidence type="ECO:0000256" key="4">
    <source>
        <dbReference type="ARBA" id="ARBA00022801"/>
    </source>
</evidence>
<protein>
    <recommendedName>
        <fullName evidence="10">Metalloendopeptidase</fullName>
        <ecNumber evidence="10">3.4.24.-</ecNumber>
    </recommendedName>
</protein>
<dbReference type="AlphaFoldDB" id="A0A8B7NCT8"/>
<dbReference type="InterPro" id="IPR035914">
    <property type="entry name" value="Sperma_CUB_dom_sf"/>
</dbReference>
<dbReference type="PRINTS" id="PR00480">
    <property type="entry name" value="ASTACIN"/>
</dbReference>
<gene>
    <name evidence="14" type="primary">LOC108668629</name>
</gene>
<dbReference type="InterPro" id="IPR000742">
    <property type="entry name" value="EGF"/>
</dbReference>
<dbReference type="GO" id="GO:0004222">
    <property type="term" value="F:metalloendopeptidase activity"/>
    <property type="evidence" value="ECO:0007669"/>
    <property type="project" value="UniProtKB-UniRule"/>
</dbReference>
<dbReference type="GO" id="GO:0008270">
    <property type="term" value="F:zinc ion binding"/>
    <property type="evidence" value="ECO:0007669"/>
    <property type="project" value="UniProtKB-UniRule"/>
</dbReference>
<dbReference type="InterPro" id="IPR024079">
    <property type="entry name" value="MetalloPept_cat_dom_sf"/>
</dbReference>
<organism evidence="13 14">
    <name type="scientific">Hyalella azteca</name>
    <name type="common">Amphipod</name>
    <dbReference type="NCBI Taxonomy" id="294128"/>
    <lineage>
        <taxon>Eukaryota</taxon>
        <taxon>Metazoa</taxon>
        <taxon>Ecdysozoa</taxon>
        <taxon>Arthropoda</taxon>
        <taxon>Crustacea</taxon>
        <taxon>Multicrustacea</taxon>
        <taxon>Malacostraca</taxon>
        <taxon>Eumalacostraca</taxon>
        <taxon>Peracarida</taxon>
        <taxon>Amphipoda</taxon>
        <taxon>Senticaudata</taxon>
        <taxon>Talitrida</taxon>
        <taxon>Talitroidea</taxon>
        <taxon>Hyalellidae</taxon>
        <taxon>Hyalella</taxon>
    </lineage>
</organism>
<dbReference type="InterPro" id="IPR006026">
    <property type="entry name" value="Peptidase_Metallo"/>
</dbReference>
<feature type="domain" description="Peptidase M12A" evidence="12">
    <location>
        <begin position="86"/>
        <end position="289"/>
    </location>
</feature>
<dbReference type="PROSITE" id="PS51864">
    <property type="entry name" value="ASTACIN"/>
    <property type="match status" value="1"/>
</dbReference>
<dbReference type="InterPro" id="IPR001506">
    <property type="entry name" value="Peptidase_M12A"/>
</dbReference>
<dbReference type="PANTHER" id="PTHR10127:SF802">
    <property type="entry name" value="ZINC METALLOPROTEINASE NAS-10"/>
    <property type="match status" value="1"/>
</dbReference>
<keyword evidence="5 9" id="KW-0862">Zinc</keyword>
<dbReference type="RefSeq" id="XP_018011361.1">
    <property type="nucleotide sequence ID" value="XM_018155872.2"/>
</dbReference>
<comment type="cofactor">
    <cofactor evidence="9 10">
        <name>Zn(2+)</name>
        <dbReference type="ChEBI" id="CHEBI:29105"/>
    </cofactor>
    <text evidence="9 10">Binds 1 zinc ion per subunit.</text>
</comment>
<feature type="binding site" evidence="9">
    <location>
        <position position="185"/>
    </location>
    <ligand>
        <name>Zn(2+)</name>
        <dbReference type="ChEBI" id="CHEBI:29105"/>
        <note>catalytic</note>
    </ligand>
</feature>
<keyword evidence="2 9" id="KW-0645">Protease</keyword>
<dbReference type="SMART" id="SM00042">
    <property type="entry name" value="CUB"/>
    <property type="match status" value="1"/>
</dbReference>
<evidence type="ECO:0000256" key="1">
    <source>
        <dbReference type="ARBA" id="ARBA00022536"/>
    </source>
</evidence>
<dbReference type="GO" id="GO:0006508">
    <property type="term" value="P:proteolysis"/>
    <property type="evidence" value="ECO:0007669"/>
    <property type="project" value="UniProtKB-KW"/>
</dbReference>
<sequence>MKCLLVVCTLVVMAGALPALLEEAPKDGEFTDDLNLFDARNLTDDEQLALDRELMESKRRLLENPDLYQGDILLTEEQKRALKERNVIPSSANWWPAAADGYVYVNYRFASPSIAKTMVLQAINTWQANTCVRFRDIQNADGKPHLIFQNDNSGCNSFVGRISNTNGQPVNLAPGCLTEVDTPIHEIGHALGLHHEQSRSDRDNAIYVVLDNVKPDKNSRDQFAKEATNNFNVPYDYSSVMQYYSTAFSVNKKETMVAKEPYGQLFLDLSSTSFSFMDKRIVNLQYKCIALNLKKCGVAADPCKNYGYFGTSCKCVCPPGTSGTNCETLNQPYLQALVAAKFPRSKTIVAEGRVTSTGYPSPIAAKDEYIQLIKAPACKKVRLTFTAFKLTQRATDKTCAYQQLTVRKNNNLVIASSYCASEIAPGKVIESEGTTMVLHFKSFTTSPSPGYSATITFVPQASCTGR</sequence>
<evidence type="ECO:0000313" key="14">
    <source>
        <dbReference type="RefSeq" id="XP_018011361.1"/>
    </source>
</evidence>
<evidence type="ECO:0000256" key="2">
    <source>
        <dbReference type="ARBA" id="ARBA00022670"/>
    </source>
</evidence>
<evidence type="ECO:0000256" key="3">
    <source>
        <dbReference type="ARBA" id="ARBA00022723"/>
    </source>
</evidence>
<evidence type="ECO:0000256" key="5">
    <source>
        <dbReference type="ARBA" id="ARBA00022833"/>
    </source>
</evidence>
<dbReference type="Pfam" id="PF00431">
    <property type="entry name" value="CUB"/>
    <property type="match status" value="1"/>
</dbReference>
<dbReference type="CDD" id="cd04280">
    <property type="entry name" value="ZnMc_astacin_like"/>
    <property type="match status" value="1"/>
</dbReference>
<evidence type="ECO:0000256" key="6">
    <source>
        <dbReference type="ARBA" id="ARBA00023049"/>
    </source>
</evidence>
<dbReference type="GeneID" id="108668629"/>
<evidence type="ECO:0000256" key="10">
    <source>
        <dbReference type="RuleBase" id="RU361183"/>
    </source>
</evidence>
<evidence type="ECO:0000313" key="13">
    <source>
        <dbReference type="Proteomes" id="UP000694843"/>
    </source>
</evidence>
<feature type="active site" evidence="9">
    <location>
        <position position="186"/>
    </location>
</feature>
<reference evidence="14" key="1">
    <citation type="submission" date="2025-08" db="UniProtKB">
        <authorList>
            <consortium name="RefSeq"/>
        </authorList>
    </citation>
    <scope>IDENTIFICATION</scope>
    <source>
        <tissue evidence="14">Whole organism</tissue>
    </source>
</reference>
<keyword evidence="3 9" id="KW-0479">Metal-binding</keyword>
<dbReference type="KEGG" id="hazt:108668629"/>
<keyword evidence="13" id="KW-1185">Reference proteome</keyword>
<keyword evidence="7" id="KW-1015">Disulfide bond</keyword>